<organism evidence="2 3">
    <name type="scientific">Rangifer tarandus platyrhynchus</name>
    <name type="common">Svalbard reindeer</name>
    <dbReference type="NCBI Taxonomy" id="3082113"/>
    <lineage>
        <taxon>Eukaryota</taxon>
        <taxon>Metazoa</taxon>
        <taxon>Chordata</taxon>
        <taxon>Craniata</taxon>
        <taxon>Vertebrata</taxon>
        <taxon>Euteleostomi</taxon>
        <taxon>Mammalia</taxon>
        <taxon>Eutheria</taxon>
        <taxon>Laurasiatheria</taxon>
        <taxon>Artiodactyla</taxon>
        <taxon>Ruminantia</taxon>
        <taxon>Pecora</taxon>
        <taxon>Cervidae</taxon>
        <taxon>Odocoileinae</taxon>
        <taxon>Rangifer</taxon>
    </lineage>
</organism>
<dbReference type="EMBL" id="OX459952">
    <property type="protein sequence ID" value="CAI9158253.1"/>
    <property type="molecule type" value="Genomic_DNA"/>
</dbReference>
<evidence type="ECO:0000313" key="2">
    <source>
        <dbReference type="EMBL" id="CAI9158253.1"/>
    </source>
</evidence>
<dbReference type="Proteomes" id="UP001176941">
    <property type="component" value="Chromosome 16"/>
</dbReference>
<feature type="region of interest" description="Disordered" evidence="1">
    <location>
        <begin position="1"/>
        <end position="39"/>
    </location>
</feature>
<reference evidence="2" key="1">
    <citation type="submission" date="2023-04" db="EMBL/GenBank/DDBJ databases">
        <authorList>
            <consortium name="ELIXIR-Norway"/>
        </authorList>
    </citation>
    <scope>NUCLEOTIDE SEQUENCE [LARGE SCALE GENOMIC DNA]</scope>
</reference>
<proteinExistence type="predicted"/>
<protein>
    <submittedName>
        <fullName evidence="2">Uncharacterized protein</fullName>
    </submittedName>
</protein>
<evidence type="ECO:0000256" key="1">
    <source>
        <dbReference type="SAM" id="MobiDB-lite"/>
    </source>
</evidence>
<gene>
    <name evidence="2" type="ORF">MRATA1EN1_LOCUS7215</name>
</gene>
<accession>A0ABN8YCS1</accession>
<name>A0ABN8YCS1_RANTA</name>
<keyword evidence="3" id="KW-1185">Reference proteome</keyword>
<evidence type="ECO:0000313" key="3">
    <source>
        <dbReference type="Proteomes" id="UP001176941"/>
    </source>
</evidence>
<sequence length="182" mass="19177">MGRQQQAVFMDRRDGATQGGCVDGQRKEKLPGTTPRALGSFESGEEELAEGLRFPGQRRPGESWSKLASFRFGPEFAALPSCLAAVFRRAPGSTALFFRGLGSTSQVRIAVGTPDINLTCALWCSPPPPGLLGPGAGISTLPSVRISRSHLATVSASVMLSQPYKLPVGSAAPIRLLVLSVV</sequence>